<keyword evidence="7" id="KW-0256">Endoplasmic reticulum</keyword>
<evidence type="ECO:0000259" key="14">
    <source>
        <dbReference type="Pfam" id="PF16491"/>
    </source>
</evidence>
<keyword evidence="9 12" id="KW-1133">Transmembrane helix</keyword>
<feature type="transmembrane region" description="Helical" evidence="12">
    <location>
        <begin position="247"/>
        <end position="268"/>
    </location>
</feature>
<evidence type="ECO:0000313" key="15">
    <source>
        <dbReference type="EMBL" id="GAI85959.1"/>
    </source>
</evidence>
<dbReference type="GO" id="GO:0005789">
    <property type="term" value="C:endoplasmic reticulum membrane"/>
    <property type="evidence" value="ECO:0007669"/>
    <property type="project" value="UniProtKB-SubCell"/>
</dbReference>
<evidence type="ECO:0000256" key="5">
    <source>
        <dbReference type="ARBA" id="ARBA00022723"/>
    </source>
</evidence>
<evidence type="ECO:0000256" key="4">
    <source>
        <dbReference type="ARBA" id="ARBA00022692"/>
    </source>
</evidence>
<dbReference type="InterPro" id="IPR032456">
    <property type="entry name" value="Peptidase_M48_N"/>
</dbReference>
<organism evidence="15">
    <name type="scientific">marine sediment metagenome</name>
    <dbReference type="NCBI Taxonomy" id="412755"/>
    <lineage>
        <taxon>unclassified sequences</taxon>
        <taxon>metagenomes</taxon>
        <taxon>ecological metagenomes</taxon>
    </lineage>
</organism>
<keyword evidence="4 12" id="KW-0812">Transmembrane</keyword>
<evidence type="ECO:0000256" key="9">
    <source>
        <dbReference type="ARBA" id="ARBA00022989"/>
    </source>
</evidence>
<evidence type="ECO:0000259" key="13">
    <source>
        <dbReference type="Pfam" id="PF01435"/>
    </source>
</evidence>
<keyword evidence="6" id="KW-0378">Hydrolase</keyword>
<feature type="transmembrane region" description="Helical" evidence="12">
    <location>
        <begin position="67"/>
        <end position="86"/>
    </location>
</feature>
<keyword evidence="11 12" id="KW-0472">Membrane</keyword>
<gene>
    <name evidence="15" type="ORF">S12H4_17572</name>
</gene>
<dbReference type="Gene3D" id="3.30.2010.10">
    <property type="entry name" value="Metalloproteases ('zincins'), catalytic domain"/>
    <property type="match status" value="1"/>
</dbReference>
<keyword evidence="10" id="KW-0482">Metalloprotease</keyword>
<dbReference type="InterPro" id="IPR027057">
    <property type="entry name" value="CAXX_Prtase_1"/>
</dbReference>
<evidence type="ECO:0000256" key="7">
    <source>
        <dbReference type="ARBA" id="ARBA00022824"/>
    </source>
</evidence>
<comment type="subcellular location">
    <subcellularLocation>
        <location evidence="2">Endoplasmic reticulum membrane</location>
        <topology evidence="2">Multi-pass membrane protein</topology>
    </subcellularLocation>
</comment>
<feature type="transmembrane region" description="Helical" evidence="12">
    <location>
        <begin position="209"/>
        <end position="227"/>
    </location>
</feature>
<evidence type="ECO:0000256" key="6">
    <source>
        <dbReference type="ARBA" id="ARBA00022801"/>
    </source>
</evidence>
<keyword evidence="5" id="KW-0479">Metal-binding</keyword>
<evidence type="ECO:0000256" key="8">
    <source>
        <dbReference type="ARBA" id="ARBA00022833"/>
    </source>
</evidence>
<feature type="transmembrane region" description="Helical" evidence="12">
    <location>
        <begin position="92"/>
        <end position="112"/>
    </location>
</feature>
<comment type="caution">
    <text evidence="15">The sequence shown here is derived from an EMBL/GenBank/DDBJ whole genome shotgun (WGS) entry which is preliminary data.</text>
</comment>
<evidence type="ECO:0000256" key="11">
    <source>
        <dbReference type="ARBA" id="ARBA00023136"/>
    </source>
</evidence>
<dbReference type="GO" id="GO:0071586">
    <property type="term" value="P:CAAX-box protein processing"/>
    <property type="evidence" value="ECO:0007669"/>
    <property type="project" value="InterPro"/>
</dbReference>
<evidence type="ECO:0000256" key="12">
    <source>
        <dbReference type="SAM" id="Phobius"/>
    </source>
</evidence>
<dbReference type="FunFam" id="3.30.2010.10:FF:000002">
    <property type="entry name" value="CAAX prenyl protease"/>
    <property type="match status" value="1"/>
</dbReference>
<evidence type="ECO:0008006" key="16">
    <source>
        <dbReference type="Google" id="ProtNLM"/>
    </source>
</evidence>
<dbReference type="CDD" id="cd07343">
    <property type="entry name" value="M48A_Zmpste24p_like"/>
    <property type="match status" value="1"/>
</dbReference>
<dbReference type="PANTHER" id="PTHR10120">
    <property type="entry name" value="CAAX PRENYL PROTEASE 1"/>
    <property type="match status" value="1"/>
</dbReference>
<feature type="domain" description="Peptidase M48" evidence="13">
    <location>
        <begin position="126"/>
        <end position="329"/>
    </location>
</feature>
<feature type="transmembrane region" description="Helical" evidence="12">
    <location>
        <begin position="12"/>
        <end position="34"/>
    </location>
</feature>
<dbReference type="AlphaFoldDB" id="X1U120"/>
<feature type="domain" description="CAAX prenyl protease 1 N-terminal" evidence="14">
    <location>
        <begin position="2"/>
        <end position="122"/>
    </location>
</feature>
<protein>
    <recommendedName>
        <fullName evidence="16">Peptidase M48 domain-containing protein</fullName>
    </recommendedName>
</protein>
<dbReference type="Pfam" id="PF01435">
    <property type="entry name" value="Peptidase_M48"/>
    <property type="match status" value="1"/>
</dbReference>
<dbReference type="GO" id="GO:0046872">
    <property type="term" value="F:metal ion binding"/>
    <property type="evidence" value="ECO:0007669"/>
    <property type="project" value="UniProtKB-KW"/>
</dbReference>
<evidence type="ECO:0000256" key="3">
    <source>
        <dbReference type="ARBA" id="ARBA00022670"/>
    </source>
</evidence>
<feature type="non-terminal residue" evidence="15">
    <location>
        <position position="1"/>
    </location>
</feature>
<comment type="cofactor">
    <cofactor evidence="1">
        <name>Zn(2+)</name>
        <dbReference type="ChEBI" id="CHEBI:29105"/>
    </cofactor>
</comment>
<evidence type="ECO:0000256" key="2">
    <source>
        <dbReference type="ARBA" id="ARBA00004477"/>
    </source>
</evidence>
<evidence type="ECO:0000256" key="1">
    <source>
        <dbReference type="ARBA" id="ARBA00001947"/>
    </source>
</evidence>
<proteinExistence type="predicted"/>
<keyword evidence="3" id="KW-0645">Protease</keyword>
<dbReference type="Pfam" id="PF16491">
    <property type="entry name" value="Peptidase_M48_N"/>
    <property type="match status" value="1"/>
</dbReference>
<name>X1U120_9ZZZZ</name>
<dbReference type="EMBL" id="BARW01008604">
    <property type="protein sequence ID" value="GAI85959.1"/>
    <property type="molecule type" value="Genomic_DNA"/>
</dbReference>
<sequence length="333" mass="37632">GFSKVDGWARLLSGNSIFIAILFFGILGFAMDILSTPFSLYDTFVIEEKYGFNKTTLKTFFLDKIKGWFLAAIIGGGLLALVVWFYEQTTNMFWIYTWILVSVFMIFMTMFYSTLIVPIFNKQTPLEEGGLRNAIQEFCKKVDFKLDNLYVIDGSKRSTKANAYFSGLGTKKRIVLFDTLIEDLTQNEILAVLAHEIGHYKKKHTRTGIIISILQTGLTLFILSLFIGNPKLSGALGSGIPSFHLGLIAFGILYSPISTIIGLGMNFFSRKNEFQADNFAKFNFNGEDLSSALKKLSVKNLSNLTPHPAFVFFHYSHPPLLKRLKRLKEKNVE</sequence>
<keyword evidence="8" id="KW-0862">Zinc</keyword>
<accession>X1U120</accession>
<reference evidence="15" key="1">
    <citation type="journal article" date="2014" name="Front. Microbiol.">
        <title>High frequency of phylogenetically diverse reductive dehalogenase-homologous genes in deep subseafloor sedimentary metagenomes.</title>
        <authorList>
            <person name="Kawai M."/>
            <person name="Futagami T."/>
            <person name="Toyoda A."/>
            <person name="Takaki Y."/>
            <person name="Nishi S."/>
            <person name="Hori S."/>
            <person name="Arai W."/>
            <person name="Tsubouchi T."/>
            <person name="Morono Y."/>
            <person name="Uchiyama I."/>
            <person name="Ito T."/>
            <person name="Fujiyama A."/>
            <person name="Inagaki F."/>
            <person name="Takami H."/>
        </authorList>
    </citation>
    <scope>NUCLEOTIDE SEQUENCE</scope>
    <source>
        <strain evidence="15">Expedition CK06-06</strain>
    </source>
</reference>
<dbReference type="InterPro" id="IPR001915">
    <property type="entry name" value="Peptidase_M48"/>
</dbReference>
<evidence type="ECO:0000256" key="10">
    <source>
        <dbReference type="ARBA" id="ARBA00023049"/>
    </source>
</evidence>
<dbReference type="GO" id="GO:0004222">
    <property type="term" value="F:metalloendopeptidase activity"/>
    <property type="evidence" value="ECO:0007669"/>
    <property type="project" value="InterPro"/>
</dbReference>